<dbReference type="AlphaFoldDB" id="A0A482WFX8"/>
<dbReference type="STRING" id="195883.A0A482WFX8"/>
<feature type="signal peptide" evidence="1">
    <location>
        <begin position="1"/>
        <end position="26"/>
    </location>
</feature>
<dbReference type="EMBL" id="QKKF02037473">
    <property type="protein sequence ID" value="RZF32192.1"/>
    <property type="molecule type" value="Genomic_DNA"/>
</dbReference>
<reference evidence="2 3" key="1">
    <citation type="journal article" date="2017" name="Gigascience">
        <title>Genome sequence of the small brown planthopper, Laodelphax striatellus.</title>
        <authorList>
            <person name="Zhu J."/>
            <person name="Jiang F."/>
            <person name="Wang X."/>
            <person name="Yang P."/>
            <person name="Bao Y."/>
            <person name="Zhao W."/>
            <person name="Wang W."/>
            <person name="Lu H."/>
            <person name="Wang Q."/>
            <person name="Cui N."/>
            <person name="Li J."/>
            <person name="Chen X."/>
            <person name="Luo L."/>
            <person name="Yu J."/>
            <person name="Kang L."/>
            <person name="Cui F."/>
        </authorList>
    </citation>
    <scope>NUCLEOTIDE SEQUENCE [LARGE SCALE GENOMIC DNA]</scope>
    <source>
        <strain evidence="2">Lst14</strain>
    </source>
</reference>
<proteinExistence type="predicted"/>
<comment type="caution">
    <text evidence="2">The sequence shown here is derived from an EMBL/GenBank/DDBJ whole genome shotgun (WGS) entry which is preliminary data.</text>
</comment>
<dbReference type="OrthoDB" id="6100049at2759"/>
<feature type="chain" id="PRO_5019812262" evidence="1">
    <location>
        <begin position="27"/>
        <end position="120"/>
    </location>
</feature>
<dbReference type="Proteomes" id="UP000291343">
    <property type="component" value="Unassembled WGS sequence"/>
</dbReference>
<evidence type="ECO:0000313" key="2">
    <source>
        <dbReference type="EMBL" id="RZF32192.1"/>
    </source>
</evidence>
<dbReference type="SMR" id="A0A482WFX8"/>
<sequence length="120" mass="13133">MGTQVALIATVCTFVVGVIVIPSVQSSPSNFFQDGDTPVYDYIDNDLQRLLFSERNEVVFASRRSSEEESGPSGSMSCIARGGNCDGRINDCCDCCSCRCNLWGANCRCQRRGLFQKIGK</sequence>
<name>A0A482WFX8_LAOST</name>
<evidence type="ECO:0000313" key="3">
    <source>
        <dbReference type="Proteomes" id="UP000291343"/>
    </source>
</evidence>
<accession>A0A482WFX8</accession>
<keyword evidence="3" id="KW-1185">Reference proteome</keyword>
<evidence type="ECO:0000256" key="1">
    <source>
        <dbReference type="SAM" id="SignalP"/>
    </source>
</evidence>
<organism evidence="2 3">
    <name type="scientific">Laodelphax striatellus</name>
    <name type="common">Small brown planthopper</name>
    <name type="synonym">Delphax striatella</name>
    <dbReference type="NCBI Taxonomy" id="195883"/>
    <lineage>
        <taxon>Eukaryota</taxon>
        <taxon>Metazoa</taxon>
        <taxon>Ecdysozoa</taxon>
        <taxon>Arthropoda</taxon>
        <taxon>Hexapoda</taxon>
        <taxon>Insecta</taxon>
        <taxon>Pterygota</taxon>
        <taxon>Neoptera</taxon>
        <taxon>Paraneoptera</taxon>
        <taxon>Hemiptera</taxon>
        <taxon>Auchenorrhyncha</taxon>
        <taxon>Fulgoroidea</taxon>
        <taxon>Delphacidae</taxon>
        <taxon>Criomorphinae</taxon>
        <taxon>Laodelphax</taxon>
    </lineage>
</organism>
<protein>
    <submittedName>
        <fullName evidence="2">Uncharacterized protein</fullName>
    </submittedName>
</protein>
<gene>
    <name evidence="2" type="ORF">LSTR_LSTR004055</name>
</gene>
<keyword evidence="1" id="KW-0732">Signal</keyword>
<dbReference type="InParanoid" id="A0A482WFX8"/>